<dbReference type="EMBL" id="BK015101">
    <property type="protein sequence ID" value="DAD91036.1"/>
    <property type="molecule type" value="Genomic_DNA"/>
</dbReference>
<name>A0A8S5N9A3_9CAUD</name>
<protein>
    <submittedName>
        <fullName evidence="1">Uncharacterized protein</fullName>
    </submittedName>
</protein>
<sequence>MAYTPYGWQNPYYAQPMQDNLMQMRQQFQPPAPAPQQGMIWVQGETGAKSYMVANGNTVPLWDSETQTVYIKSVDAAGMPSMRILDYTERTAATRAPRAPAVEYVPRSEFDALAAQVAALKKEKEEQNG</sequence>
<reference evidence="1" key="1">
    <citation type="journal article" date="2021" name="Proc. Natl. Acad. Sci. U.S.A.">
        <title>A Catalog of Tens of Thousands of Viruses from Human Metagenomes Reveals Hidden Associations with Chronic Diseases.</title>
        <authorList>
            <person name="Tisza M.J."/>
            <person name="Buck C.B."/>
        </authorList>
    </citation>
    <scope>NUCLEOTIDE SEQUENCE</scope>
    <source>
        <strain evidence="1">CtepM7</strain>
    </source>
</reference>
<evidence type="ECO:0000313" key="1">
    <source>
        <dbReference type="EMBL" id="DAD91036.1"/>
    </source>
</evidence>
<organism evidence="1">
    <name type="scientific">Siphoviridae sp. ctepM7</name>
    <dbReference type="NCBI Taxonomy" id="2826408"/>
    <lineage>
        <taxon>Viruses</taxon>
        <taxon>Duplodnaviria</taxon>
        <taxon>Heunggongvirae</taxon>
        <taxon>Uroviricota</taxon>
        <taxon>Caudoviricetes</taxon>
    </lineage>
</organism>
<accession>A0A8S5N9A3</accession>
<proteinExistence type="predicted"/>